<dbReference type="NCBIfam" id="TIGR01894">
    <property type="entry name" value="cas_TM1795_cmr1"/>
    <property type="match status" value="1"/>
</dbReference>
<evidence type="ECO:0000313" key="4">
    <source>
        <dbReference type="Proteomes" id="UP000076476"/>
    </source>
</evidence>
<sequence>MSRDLSIHASAVVQKNFSFTFVTPMVMHGAKRKEIAEFRIPSVRGILRYWWRTLQDETSPEFLLEKEEAIFGGTTNQQKSRVSFILQQPITGYKSENVLPHKTSPVSLKSIEANKTAIITMQTLHKHNEHFKLYDLYFQYILHLAGMGQRARRGFGACQWEEHKWGNKEMFTASLKQILEQLGVAQKFEFSISGDGMLKRKKSATTPHPVLSAVWIGEGKSTPHEVLKMFGEASHRANRYGNLGSVKERFASPLWCTVRKIGDLYYPIVTEVQAKDERYTNSKYERDRAEFLRVIGVSV</sequence>
<dbReference type="Proteomes" id="UP000076476">
    <property type="component" value="Unassembled WGS sequence"/>
</dbReference>
<gene>
    <name evidence="3" type="ORF">AZI98_03895</name>
</gene>
<dbReference type="Pfam" id="PF03787">
    <property type="entry name" value="RAMPs"/>
    <property type="match status" value="1"/>
</dbReference>
<feature type="domain" description="CRISPR type III-associated protein" evidence="2">
    <location>
        <begin position="19"/>
        <end position="158"/>
    </location>
</feature>
<accession>A0A161ZVP6</accession>
<dbReference type="AlphaFoldDB" id="A0A161ZVP6"/>
<dbReference type="EMBL" id="LWBR01000010">
    <property type="protein sequence ID" value="KZN97407.1"/>
    <property type="molecule type" value="Genomic_DNA"/>
</dbReference>
<dbReference type="InterPro" id="IPR007522">
    <property type="entry name" value="CRISPR-assoc_prot_TM1795"/>
</dbReference>
<evidence type="ECO:0000256" key="1">
    <source>
        <dbReference type="ARBA" id="ARBA00023118"/>
    </source>
</evidence>
<dbReference type="GO" id="GO:0051607">
    <property type="term" value="P:defense response to virus"/>
    <property type="evidence" value="ECO:0007669"/>
    <property type="project" value="UniProtKB-KW"/>
</dbReference>
<evidence type="ECO:0000259" key="2">
    <source>
        <dbReference type="Pfam" id="PF03787"/>
    </source>
</evidence>
<keyword evidence="1" id="KW-0051">Antiviral defense</keyword>
<dbReference type="InterPro" id="IPR005537">
    <property type="entry name" value="RAMP_III_fam"/>
</dbReference>
<dbReference type="OrthoDB" id="190500at2"/>
<dbReference type="RefSeq" id="WP_063386983.1">
    <property type="nucleotide sequence ID" value="NZ_LWBR01000010.1"/>
</dbReference>
<keyword evidence="4" id="KW-1185">Reference proteome</keyword>
<reference evidence="3 4" key="1">
    <citation type="submission" date="2016-04" db="EMBL/GenBank/DDBJ databases">
        <title>Draft genome sequence of Aeribacillus pallidus 8m3 from petroleum reservoir.</title>
        <authorList>
            <person name="Poltaraus A.B."/>
            <person name="Nazina T.N."/>
            <person name="Tourova T.P."/>
            <person name="Malakho S.M."/>
            <person name="Korshunova A.V."/>
            <person name="Sokolova D.S."/>
        </authorList>
    </citation>
    <scope>NUCLEOTIDE SEQUENCE [LARGE SCALE GENOMIC DNA]</scope>
    <source>
        <strain evidence="3 4">8m3</strain>
    </source>
</reference>
<proteinExistence type="predicted"/>
<evidence type="ECO:0000313" key="3">
    <source>
        <dbReference type="EMBL" id="KZN97407.1"/>
    </source>
</evidence>
<dbReference type="STRING" id="33936.AZI98_03895"/>
<name>A0A161ZVP6_9BACI</name>
<organism evidence="3 4">
    <name type="scientific">Aeribacillus pallidus</name>
    <dbReference type="NCBI Taxonomy" id="33936"/>
    <lineage>
        <taxon>Bacteria</taxon>
        <taxon>Bacillati</taxon>
        <taxon>Bacillota</taxon>
        <taxon>Bacilli</taxon>
        <taxon>Bacillales</taxon>
        <taxon>Bacillaceae</taxon>
        <taxon>Aeribacillus</taxon>
    </lineage>
</organism>
<comment type="caution">
    <text evidence="3">The sequence shown here is derived from an EMBL/GenBank/DDBJ whole genome shotgun (WGS) entry which is preliminary data.</text>
</comment>
<protein>
    <submittedName>
        <fullName evidence="3">Type III-B CRISPR module RAMP protein Cmr1</fullName>
    </submittedName>
</protein>